<evidence type="ECO:0000256" key="1">
    <source>
        <dbReference type="ARBA" id="ARBA00022729"/>
    </source>
</evidence>
<comment type="caution">
    <text evidence="2">The sequence shown here is derived from an EMBL/GenBank/DDBJ whole genome shotgun (WGS) entry which is preliminary data.</text>
</comment>
<dbReference type="EMBL" id="JAAYEE010000048">
    <property type="protein sequence ID" value="NLW34418.1"/>
    <property type="molecule type" value="Genomic_DNA"/>
</dbReference>
<dbReference type="Pfam" id="PF13343">
    <property type="entry name" value="SBP_bac_6"/>
    <property type="match status" value="1"/>
</dbReference>
<accession>A0A971M271</accession>
<proteinExistence type="predicted"/>
<keyword evidence="1" id="KW-0732">Signal</keyword>
<organism evidence="2 3">
    <name type="scientific">Syntrophorhabdus aromaticivorans</name>
    <dbReference type="NCBI Taxonomy" id="328301"/>
    <lineage>
        <taxon>Bacteria</taxon>
        <taxon>Pseudomonadati</taxon>
        <taxon>Thermodesulfobacteriota</taxon>
        <taxon>Syntrophorhabdia</taxon>
        <taxon>Syntrophorhabdales</taxon>
        <taxon>Syntrophorhabdaceae</taxon>
        <taxon>Syntrophorhabdus</taxon>
    </lineage>
</organism>
<name>A0A971M271_9BACT</name>
<dbReference type="SUPFAM" id="SSF53850">
    <property type="entry name" value="Periplasmic binding protein-like II"/>
    <property type="match status" value="1"/>
</dbReference>
<reference evidence="2" key="2">
    <citation type="submission" date="2020-01" db="EMBL/GenBank/DDBJ databases">
        <authorList>
            <person name="Campanaro S."/>
        </authorList>
    </citation>
    <scope>NUCLEOTIDE SEQUENCE</scope>
    <source>
        <strain evidence="2">AS06rmzACSIP_7</strain>
    </source>
</reference>
<dbReference type="Proteomes" id="UP000777265">
    <property type="component" value="Unassembled WGS sequence"/>
</dbReference>
<dbReference type="Gene3D" id="3.40.190.10">
    <property type="entry name" value="Periplasmic binding protein-like II"/>
    <property type="match status" value="2"/>
</dbReference>
<evidence type="ECO:0000313" key="2">
    <source>
        <dbReference type="EMBL" id="NLW34418.1"/>
    </source>
</evidence>
<evidence type="ECO:0000313" key="3">
    <source>
        <dbReference type="Proteomes" id="UP000777265"/>
    </source>
</evidence>
<protein>
    <submittedName>
        <fullName evidence="2">ABC transporter substrate-binding protein</fullName>
    </submittedName>
</protein>
<dbReference type="PANTHER" id="PTHR30006:SF2">
    <property type="entry name" value="ABC TRANSPORTER SUBSTRATE-BINDING PROTEIN"/>
    <property type="match status" value="1"/>
</dbReference>
<sequence length="306" mass="34564">MNKIPIKTSIHFEEEPGEVGHLNFLGYSPCVFKHTFKESLDGVLGVYRKEAGDGFRSYVPSGCDSCGSDMYDDIWKTPNIEDFPDVVTSLGFGDFFREGFVERFVNKGYFKSAWNTPLTEPFEKAGFRDPDGWYTVYAVMPFVMLIDKKKLGGLQAPRRWSDLLETDFRDKIIISGMEDQVADIPLIYLYKEHGEVGLQRLAANLKAVWPEDGAYASPLYLLVEESRMKEMAAITDYVTGPELGQESALSCFPSLNPHVDNSLPEDASFKWLGWDYIKANDPAEAREYAHTVFISEAKKAGKRGKQ</sequence>
<dbReference type="PANTHER" id="PTHR30006">
    <property type="entry name" value="THIAMINE-BINDING PERIPLASMIC PROTEIN-RELATED"/>
    <property type="match status" value="1"/>
</dbReference>
<reference evidence="2" key="1">
    <citation type="journal article" date="2020" name="Biotechnol. Biofuels">
        <title>New insights from the biogas microbiome by comprehensive genome-resolved metagenomics of nearly 1600 species originating from multiple anaerobic digesters.</title>
        <authorList>
            <person name="Campanaro S."/>
            <person name="Treu L."/>
            <person name="Rodriguez-R L.M."/>
            <person name="Kovalovszki A."/>
            <person name="Ziels R.M."/>
            <person name="Maus I."/>
            <person name="Zhu X."/>
            <person name="Kougias P.G."/>
            <person name="Basile A."/>
            <person name="Luo G."/>
            <person name="Schluter A."/>
            <person name="Konstantinidis K.T."/>
            <person name="Angelidaki I."/>
        </authorList>
    </citation>
    <scope>NUCLEOTIDE SEQUENCE</scope>
    <source>
        <strain evidence="2">AS06rmzACSIP_7</strain>
    </source>
</reference>
<gene>
    <name evidence="2" type="ORF">GXY80_02895</name>
</gene>
<dbReference type="AlphaFoldDB" id="A0A971M271"/>